<name>A0A6A5V9V2_9PLEO</name>
<dbReference type="AlphaFoldDB" id="A0A6A5V9V2"/>
<dbReference type="Proteomes" id="UP000800036">
    <property type="component" value="Unassembled WGS sequence"/>
</dbReference>
<sequence>MSSCSSYTFELGSAPFNGEQIIDFYQYKYNLTCLSSGSSWCLLGQRKWFTDKLSKVTWPTNTDKWYPDWRNDPVNGTNAIDPENGTIIMPYNTVSYPKPTFDSGIKQALDYRYHGPGPAIGKLNPNEAVGQGLEYDEYPLEIQ</sequence>
<organism evidence="1 2">
    <name type="scientific">Bimuria novae-zelandiae CBS 107.79</name>
    <dbReference type="NCBI Taxonomy" id="1447943"/>
    <lineage>
        <taxon>Eukaryota</taxon>
        <taxon>Fungi</taxon>
        <taxon>Dikarya</taxon>
        <taxon>Ascomycota</taxon>
        <taxon>Pezizomycotina</taxon>
        <taxon>Dothideomycetes</taxon>
        <taxon>Pleosporomycetidae</taxon>
        <taxon>Pleosporales</taxon>
        <taxon>Massarineae</taxon>
        <taxon>Didymosphaeriaceae</taxon>
        <taxon>Bimuria</taxon>
    </lineage>
</organism>
<evidence type="ECO:0000313" key="2">
    <source>
        <dbReference type="Proteomes" id="UP000800036"/>
    </source>
</evidence>
<keyword evidence="2" id="KW-1185">Reference proteome</keyword>
<proteinExistence type="predicted"/>
<protein>
    <submittedName>
        <fullName evidence="1">Uncharacterized protein</fullName>
    </submittedName>
</protein>
<reference evidence="1" key="1">
    <citation type="journal article" date="2020" name="Stud. Mycol.">
        <title>101 Dothideomycetes genomes: a test case for predicting lifestyles and emergence of pathogens.</title>
        <authorList>
            <person name="Haridas S."/>
            <person name="Albert R."/>
            <person name="Binder M."/>
            <person name="Bloem J."/>
            <person name="Labutti K."/>
            <person name="Salamov A."/>
            <person name="Andreopoulos B."/>
            <person name="Baker S."/>
            <person name="Barry K."/>
            <person name="Bills G."/>
            <person name="Bluhm B."/>
            <person name="Cannon C."/>
            <person name="Castanera R."/>
            <person name="Culley D."/>
            <person name="Daum C."/>
            <person name="Ezra D."/>
            <person name="Gonzalez J."/>
            <person name="Henrissat B."/>
            <person name="Kuo A."/>
            <person name="Liang C."/>
            <person name="Lipzen A."/>
            <person name="Lutzoni F."/>
            <person name="Magnuson J."/>
            <person name="Mondo S."/>
            <person name="Nolan M."/>
            <person name="Ohm R."/>
            <person name="Pangilinan J."/>
            <person name="Park H.-J."/>
            <person name="Ramirez L."/>
            <person name="Alfaro M."/>
            <person name="Sun H."/>
            <person name="Tritt A."/>
            <person name="Yoshinaga Y."/>
            <person name="Zwiers L.-H."/>
            <person name="Turgeon B."/>
            <person name="Goodwin S."/>
            <person name="Spatafora J."/>
            <person name="Crous P."/>
            <person name="Grigoriev I."/>
        </authorList>
    </citation>
    <scope>NUCLEOTIDE SEQUENCE</scope>
    <source>
        <strain evidence="1">CBS 107.79</strain>
    </source>
</reference>
<evidence type="ECO:0000313" key="1">
    <source>
        <dbReference type="EMBL" id="KAF1972802.1"/>
    </source>
</evidence>
<dbReference type="OrthoDB" id="5985073at2759"/>
<accession>A0A6A5V9V2</accession>
<dbReference type="EMBL" id="ML976684">
    <property type="protein sequence ID" value="KAF1972802.1"/>
    <property type="molecule type" value="Genomic_DNA"/>
</dbReference>
<gene>
    <name evidence="1" type="ORF">BU23DRAFT_568650</name>
</gene>